<protein>
    <submittedName>
        <fullName evidence="7">Hydrophobic amino acid ABC transporter periplasmic amino acid-binding protein</fullName>
    </submittedName>
</protein>
<evidence type="ECO:0000259" key="6">
    <source>
        <dbReference type="Pfam" id="PF13458"/>
    </source>
</evidence>
<evidence type="ECO:0000313" key="7">
    <source>
        <dbReference type="EMBL" id="STW08737.1"/>
    </source>
</evidence>
<keyword evidence="2" id="KW-0813">Transport</keyword>
<comment type="caution">
    <text evidence="7">The sequence shown here is derived from an EMBL/GenBank/DDBJ whole genome shotgun (WGS) entry which is preliminary data.</text>
</comment>
<sequence>MKTVKISALSAAILLSGFASSAAWSAASETVIIGLAGPLTGPSARIGKDLENGAQLAIDDINKQHPTIGGKAVTFKLQSEDDQSDPRTAVAVAQRLVDSGVAGVVGHWNTGTSIPAARVYHDAGIAQVAPVATGHAYTKQGFDTSFRVMGHDDDGGQFAGQYAVQTLKAKRIAVIDDRTAFGQGLADEFIKSLEAQGINIVDRQYVDDKTVDFSAVLTAIRSKNADLIFFGGVDSQAAPLARRIKQLGMNATLMGAGGFVSQTFLQLAQKEGDGVVALEPGLPVERMPGGKAFEQAYQSRYHTHIELHAPFAYDATRVLVAAMEKADSVDPPTICPPCAPLTTPA</sequence>
<dbReference type="GO" id="GO:0006865">
    <property type="term" value="P:amino acid transport"/>
    <property type="evidence" value="ECO:0007669"/>
    <property type="project" value="UniProtKB-KW"/>
</dbReference>
<gene>
    <name evidence="7" type="primary">braC_1</name>
    <name evidence="7" type="ORF">NCTC9149_05204</name>
</gene>
<dbReference type="SUPFAM" id="SSF53822">
    <property type="entry name" value="Periplasmic binding protein-like I"/>
    <property type="match status" value="1"/>
</dbReference>
<dbReference type="InterPro" id="IPR028082">
    <property type="entry name" value="Peripla_BP_I"/>
</dbReference>
<evidence type="ECO:0000256" key="3">
    <source>
        <dbReference type="ARBA" id="ARBA00022729"/>
    </source>
</evidence>
<dbReference type="Pfam" id="PF13458">
    <property type="entry name" value="Peripla_BP_6"/>
    <property type="match status" value="1"/>
</dbReference>
<dbReference type="PRINTS" id="PR00337">
    <property type="entry name" value="LEUILEVALBP"/>
</dbReference>
<dbReference type="InterPro" id="IPR000709">
    <property type="entry name" value="Leu_Ile_Val-bd"/>
</dbReference>
<feature type="domain" description="Leucine-binding protein" evidence="6">
    <location>
        <begin position="31"/>
        <end position="333"/>
    </location>
</feature>
<dbReference type="PANTHER" id="PTHR47151">
    <property type="entry name" value="LEU/ILE/VAL-BINDING ABC TRANSPORTER SUBUNIT"/>
    <property type="match status" value="1"/>
</dbReference>
<keyword evidence="3 5" id="KW-0732">Signal</keyword>
<reference evidence="7 8" key="1">
    <citation type="submission" date="2018-06" db="EMBL/GenBank/DDBJ databases">
        <authorList>
            <consortium name="Pathogen Informatics"/>
            <person name="Doyle S."/>
        </authorList>
    </citation>
    <scope>NUCLEOTIDE SEQUENCE [LARGE SCALE GENOMIC DNA]</scope>
    <source>
        <strain evidence="7 8">NCTC9149</strain>
    </source>
</reference>
<proteinExistence type="inferred from homology"/>
<comment type="similarity">
    <text evidence="1">Belongs to the leucine-binding protein family.</text>
</comment>
<name>A0A7H4P8H2_9ENTR</name>
<dbReference type="CDD" id="cd06342">
    <property type="entry name" value="PBP1_ABC_LIVBP-like"/>
    <property type="match status" value="1"/>
</dbReference>
<dbReference type="Proteomes" id="UP000254571">
    <property type="component" value="Unassembled WGS sequence"/>
</dbReference>
<evidence type="ECO:0000256" key="4">
    <source>
        <dbReference type="ARBA" id="ARBA00022970"/>
    </source>
</evidence>
<dbReference type="EMBL" id="UGMX01000002">
    <property type="protein sequence ID" value="STW08737.1"/>
    <property type="molecule type" value="Genomic_DNA"/>
</dbReference>
<dbReference type="InterPro" id="IPR028081">
    <property type="entry name" value="Leu-bd"/>
</dbReference>
<feature type="signal peptide" evidence="5">
    <location>
        <begin position="1"/>
        <end position="21"/>
    </location>
</feature>
<accession>A0A7H4P8H2</accession>
<evidence type="ECO:0000313" key="8">
    <source>
        <dbReference type="Proteomes" id="UP000254571"/>
    </source>
</evidence>
<keyword evidence="4" id="KW-0029">Amino-acid transport</keyword>
<dbReference type="PANTHER" id="PTHR47151:SF2">
    <property type="entry name" value="AMINO ACID BINDING PROTEIN"/>
    <property type="match status" value="1"/>
</dbReference>
<dbReference type="Gene3D" id="3.40.50.2300">
    <property type="match status" value="2"/>
</dbReference>
<organism evidence="7 8">
    <name type="scientific">Klebsiella grimontii</name>
    <dbReference type="NCBI Taxonomy" id="2058152"/>
    <lineage>
        <taxon>Bacteria</taxon>
        <taxon>Pseudomonadati</taxon>
        <taxon>Pseudomonadota</taxon>
        <taxon>Gammaproteobacteria</taxon>
        <taxon>Enterobacterales</taxon>
        <taxon>Enterobacteriaceae</taxon>
        <taxon>Klebsiella/Raoultella group</taxon>
        <taxon>Klebsiella</taxon>
    </lineage>
</organism>
<feature type="chain" id="PRO_5028946310" evidence="5">
    <location>
        <begin position="22"/>
        <end position="345"/>
    </location>
</feature>
<evidence type="ECO:0000256" key="1">
    <source>
        <dbReference type="ARBA" id="ARBA00010062"/>
    </source>
</evidence>
<evidence type="ECO:0000256" key="2">
    <source>
        <dbReference type="ARBA" id="ARBA00022448"/>
    </source>
</evidence>
<dbReference type="AlphaFoldDB" id="A0A7H4P8H2"/>
<evidence type="ECO:0000256" key="5">
    <source>
        <dbReference type="SAM" id="SignalP"/>
    </source>
</evidence>